<dbReference type="GO" id="GO:0005506">
    <property type="term" value="F:iron ion binding"/>
    <property type="evidence" value="ECO:0007669"/>
    <property type="project" value="InterPro"/>
</dbReference>
<dbReference type="PANTHER" id="PTHR11863">
    <property type="entry name" value="STEROL DESATURASE"/>
    <property type="match status" value="1"/>
</dbReference>
<evidence type="ECO:0000256" key="3">
    <source>
        <dbReference type="ARBA" id="ARBA00022989"/>
    </source>
</evidence>
<evidence type="ECO:0000256" key="2">
    <source>
        <dbReference type="ARBA" id="ARBA00022692"/>
    </source>
</evidence>
<dbReference type="Pfam" id="PF04116">
    <property type="entry name" value="FA_hydroxylase"/>
    <property type="match status" value="1"/>
</dbReference>
<keyword evidence="3 5" id="KW-1133">Transmembrane helix</keyword>
<sequence length="289" mass="33202">MSSGVLELLRTLVLNPCSLAAVLVVHLLTRWQHSTWLRLLNPLELSPTWWVAGYIAVRIALLGFVDSLCWVVGPKLPRLPTRDGQKVVYQHKINFLDVSYLFLNSIIEFVFAQQIAFLILESPLILRTTRDLGVFNAAVAIWLLLVLDDMLYAPMHRLMHHPALYRWVHKHHHRNTYPARGYVDAANEHPVEQVVALSLHWIAIHMVAHSVGLHVVALGAHFGIKALGACFNHTGFDLQFRMLGIDYSVRAHEMHHRKPNYNFAQYVMFWDQLMGTYQPYEHGRDGRLA</sequence>
<dbReference type="GO" id="GO:0016491">
    <property type="term" value="F:oxidoreductase activity"/>
    <property type="evidence" value="ECO:0007669"/>
    <property type="project" value="InterPro"/>
</dbReference>
<evidence type="ECO:0000256" key="5">
    <source>
        <dbReference type="SAM" id="Phobius"/>
    </source>
</evidence>
<dbReference type="InterPro" id="IPR050307">
    <property type="entry name" value="Sterol_Desaturase_Related"/>
</dbReference>
<keyword evidence="8" id="KW-1185">Reference proteome</keyword>
<dbReference type="AlphaFoldDB" id="A0AB34JBY3"/>
<reference evidence="7 8" key="1">
    <citation type="journal article" date="2024" name="Science">
        <title>Giant polyketide synthase enzymes in the biosynthesis of giant marine polyether toxins.</title>
        <authorList>
            <person name="Fallon T.R."/>
            <person name="Shende V.V."/>
            <person name="Wierzbicki I.H."/>
            <person name="Pendleton A.L."/>
            <person name="Watervoot N.F."/>
            <person name="Auber R.P."/>
            <person name="Gonzalez D.J."/>
            <person name="Wisecaver J.H."/>
            <person name="Moore B.S."/>
        </authorList>
    </citation>
    <scope>NUCLEOTIDE SEQUENCE [LARGE SCALE GENOMIC DNA]</scope>
    <source>
        <strain evidence="7 8">12B1</strain>
    </source>
</reference>
<feature type="transmembrane region" description="Helical" evidence="5">
    <location>
        <begin position="49"/>
        <end position="73"/>
    </location>
</feature>
<name>A0AB34JBY3_PRYPA</name>
<feature type="transmembrane region" description="Helical" evidence="5">
    <location>
        <begin position="132"/>
        <end position="152"/>
    </location>
</feature>
<protein>
    <recommendedName>
        <fullName evidence="6">Fatty acid hydroxylase domain-containing protein</fullName>
    </recommendedName>
</protein>
<evidence type="ECO:0000313" key="7">
    <source>
        <dbReference type="EMBL" id="KAL1519185.1"/>
    </source>
</evidence>
<accession>A0AB34JBY3</accession>
<organism evidence="7 8">
    <name type="scientific">Prymnesium parvum</name>
    <name type="common">Toxic golden alga</name>
    <dbReference type="NCBI Taxonomy" id="97485"/>
    <lineage>
        <taxon>Eukaryota</taxon>
        <taxon>Haptista</taxon>
        <taxon>Haptophyta</taxon>
        <taxon>Prymnesiophyceae</taxon>
        <taxon>Prymnesiales</taxon>
        <taxon>Prymnesiaceae</taxon>
        <taxon>Prymnesium</taxon>
    </lineage>
</organism>
<proteinExistence type="predicted"/>
<evidence type="ECO:0000256" key="1">
    <source>
        <dbReference type="ARBA" id="ARBA00004370"/>
    </source>
</evidence>
<evidence type="ECO:0000259" key="6">
    <source>
        <dbReference type="Pfam" id="PF04116"/>
    </source>
</evidence>
<dbReference type="InterPro" id="IPR006694">
    <property type="entry name" value="Fatty_acid_hydroxylase"/>
</dbReference>
<evidence type="ECO:0000313" key="8">
    <source>
        <dbReference type="Proteomes" id="UP001515480"/>
    </source>
</evidence>
<dbReference type="Proteomes" id="UP001515480">
    <property type="component" value="Unassembled WGS sequence"/>
</dbReference>
<dbReference type="GO" id="GO:0016020">
    <property type="term" value="C:membrane"/>
    <property type="evidence" value="ECO:0007669"/>
    <property type="project" value="UniProtKB-SubCell"/>
</dbReference>
<comment type="caution">
    <text evidence="7">The sequence shown here is derived from an EMBL/GenBank/DDBJ whole genome shotgun (WGS) entry which is preliminary data.</text>
</comment>
<dbReference type="EMBL" id="JBGBPQ010000010">
    <property type="protein sequence ID" value="KAL1519185.1"/>
    <property type="molecule type" value="Genomic_DNA"/>
</dbReference>
<gene>
    <name evidence="7" type="ORF">AB1Y20_003445</name>
</gene>
<comment type="subcellular location">
    <subcellularLocation>
        <location evidence="1">Membrane</location>
    </subcellularLocation>
</comment>
<keyword evidence="4 5" id="KW-0472">Membrane</keyword>
<dbReference type="GO" id="GO:0008610">
    <property type="term" value="P:lipid biosynthetic process"/>
    <property type="evidence" value="ECO:0007669"/>
    <property type="project" value="InterPro"/>
</dbReference>
<feature type="transmembrane region" description="Helical" evidence="5">
    <location>
        <begin position="12"/>
        <end position="29"/>
    </location>
</feature>
<feature type="transmembrane region" description="Helical" evidence="5">
    <location>
        <begin position="94"/>
        <end position="120"/>
    </location>
</feature>
<feature type="domain" description="Fatty acid hydroxylase" evidence="6">
    <location>
        <begin position="143"/>
        <end position="276"/>
    </location>
</feature>
<keyword evidence="2 5" id="KW-0812">Transmembrane</keyword>
<evidence type="ECO:0000256" key="4">
    <source>
        <dbReference type="ARBA" id="ARBA00023136"/>
    </source>
</evidence>